<evidence type="ECO:0000256" key="1">
    <source>
        <dbReference type="ARBA" id="ARBA00022723"/>
    </source>
</evidence>
<dbReference type="GO" id="GO:0008270">
    <property type="term" value="F:zinc ion binding"/>
    <property type="evidence" value="ECO:0007669"/>
    <property type="project" value="UniProtKB-KW"/>
</dbReference>
<keyword evidence="2 4" id="KW-0863">Zinc-finger</keyword>
<evidence type="ECO:0000313" key="7">
    <source>
        <dbReference type="EMBL" id="CAD5314576.1"/>
    </source>
</evidence>
<dbReference type="InterPro" id="IPR018289">
    <property type="entry name" value="MULE_transposase_dom"/>
</dbReference>
<evidence type="ECO:0000256" key="3">
    <source>
        <dbReference type="ARBA" id="ARBA00022833"/>
    </source>
</evidence>
<feature type="region of interest" description="Disordered" evidence="5">
    <location>
        <begin position="87"/>
        <end position="119"/>
    </location>
</feature>
<evidence type="ECO:0000313" key="8">
    <source>
        <dbReference type="Proteomes" id="UP000516314"/>
    </source>
</evidence>
<gene>
    <name evidence="7" type="ORF">AT9943_LOCUS3005</name>
</gene>
<feature type="compositionally biased region" description="Acidic residues" evidence="5">
    <location>
        <begin position="33"/>
        <end position="59"/>
    </location>
</feature>
<sequence length="574" mass="66934">MTRRESKRKRPDEKEKRDVDPVREKNTESEAVSGDDCEVCGDEDCDDIRYDDEEDDRDEVNETEHRNRLGVDEQVCEDFVAEFGEAARDDEDVSDADSGDEIWDDERIPDPLSDSDNDEDLVDGVARTEPEDLEELLKLGKTFSCPEDFKIAVLRKKHKMQIKVYESKHICVRSGYFKMLKRRTIAWLFSDRLRKNPKITKHEMVDEIKREYNLVVRHLLAATGRDGDNRLVPIAWAVVEIENDDNWDWFIRMLTTTLDLQDGSNVAIISDKQAGLVKAIHSILPNVEHRQCARHIMDNWKRNSHDMELQRMFWKIARSYTEGEAFFRIGSCCNDNLNNLSESFKRTIRQARKKPLLDLLEDIRRQCMVRNEKRYVLAGRLKTRFTKRAHFEIEKMVEGSQFCIRWMARNNKHEISLNNVIYSVDMNDNTCGCRKWQMTGIPCVHAASVIIGKKQKVEDYVVDWYTTQRWQQTYKDGIAPVQGKILWPRVNRFGVLPPPWRRGNPGRPNNYARRKGRNEAASSSITTLSRLHRVMTCSNCKQEGHNKKGCKNQWVEGQPKRPRGRPKKASVSLS</sequence>
<feature type="compositionally biased region" description="Low complexity" evidence="5">
    <location>
        <begin position="501"/>
        <end position="511"/>
    </location>
</feature>
<dbReference type="InterPro" id="IPR007527">
    <property type="entry name" value="Znf_SWIM"/>
</dbReference>
<proteinExistence type="predicted"/>
<evidence type="ECO:0000259" key="6">
    <source>
        <dbReference type="PROSITE" id="PS50966"/>
    </source>
</evidence>
<dbReference type="Pfam" id="PF10551">
    <property type="entry name" value="MULE"/>
    <property type="match status" value="1"/>
</dbReference>
<dbReference type="Proteomes" id="UP000516314">
    <property type="component" value="Chromosome 1"/>
</dbReference>
<keyword evidence="3" id="KW-0862">Zinc</keyword>
<dbReference type="InterPro" id="IPR006564">
    <property type="entry name" value="Znf_PMZ"/>
</dbReference>
<protein>
    <submittedName>
        <fullName evidence="7">(thale cress) hypothetical protein</fullName>
    </submittedName>
</protein>
<feature type="region of interest" description="Disordered" evidence="5">
    <location>
        <begin position="498"/>
        <end position="524"/>
    </location>
</feature>
<feature type="region of interest" description="Disordered" evidence="5">
    <location>
        <begin position="541"/>
        <end position="574"/>
    </location>
</feature>
<evidence type="ECO:0000256" key="2">
    <source>
        <dbReference type="ARBA" id="ARBA00022771"/>
    </source>
</evidence>
<evidence type="ECO:0000256" key="4">
    <source>
        <dbReference type="PROSITE-ProRule" id="PRU00325"/>
    </source>
</evidence>
<feature type="compositionally biased region" description="Basic and acidic residues" evidence="5">
    <location>
        <begin position="10"/>
        <end position="28"/>
    </location>
</feature>
<dbReference type="PANTHER" id="PTHR31973">
    <property type="entry name" value="POLYPROTEIN, PUTATIVE-RELATED"/>
    <property type="match status" value="1"/>
</dbReference>
<accession>A0A7G2E1S6</accession>
<dbReference type="SMART" id="SM00575">
    <property type="entry name" value="ZnF_PMZ"/>
    <property type="match status" value="1"/>
</dbReference>
<dbReference type="AlphaFoldDB" id="A0A7G2E1S6"/>
<reference evidence="7 8" key="1">
    <citation type="submission" date="2020-09" db="EMBL/GenBank/DDBJ databases">
        <authorList>
            <person name="Ashkenazy H."/>
        </authorList>
    </citation>
    <scope>NUCLEOTIDE SEQUENCE [LARGE SCALE GENOMIC DNA]</scope>
    <source>
        <strain evidence="8">cv. Cdm-0</strain>
    </source>
</reference>
<dbReference type="EMBL" id="LR881466">
    <property type="protein sequence ID" value="CAD5314576.1"/>
    <property type="molecule type" value="Genomic_DNA"/>
</dbReference>
<feature type="domain" description="SWIM-type" evidence="6">
    <location>
        <begin position="422"/>
        <end position="454"/>
    </location>
</feature>
<evidence type="ECO:0000256" key="5">
    <source>
        <dbReference type="SAM" id="MobiDB-lite"/>
    </source>
</evidence>
<organism evidence="7 8">
    <name type="scientific">Arabidopsis thaliana</name>
    <name type="common">Mouse-ear cress</name>
    <dbReference type="NCBI Taxonomy" id="3702"/>
    <lineage>
        <taxon>Eukaryota</taxon>
        <taxon>Viridiplantae</taxon>
        <taxon>Streptophyta</taxon>
        <taxon>Embryophyta</taxon>
        <taxon>Tracheophyta</taxon>
        <taxon>Spermatophyta</taxon>
        <taxon>Magnoliopsida</taxon>
        <taxon>eudicotyledons</taxon>
        <taxon>Gunneridae</taxon>
        <taxon>Pentapetalae</taxon>
        <taxon>rosids</taxon>
        <taxon>malvids</taxon>
        <taxon>Brassicales</taxon>
        <taxon>Brassicaceae</taxon>
        <taxon>Camelineae</taxon>
        <taxon>Arabidopsis</taxon>
    </lineage>
</organism>
<dbReference type="PROSITE" id="PS50966">
    <property type="entry name" value="ZF_SWIM"/>
    <property type="match status" value="1"/>
</dbReference>
<feature type="compositionally biased region" description="Basic and acidic residues" evidence="5">
    <location>
        <begin position="60"/>
        <end position="71"/>
    </location>
</feature>
<name>A0A7G2E1S6_ARATH</name>
<feature type="region of interest" description="Disordered" evidence="5">
    <location>
        <begin position="1"/>
        <end position="71"/>
    </location>
</feature>
<dbReference type="PANTHER" id="PTHR31973:SF187">
    <property type="entry name" value="MUTATOR TRANSPOSASE MUDRA PROTEIN"/>
    <property type="match status" value="1"/>
</dbReference>
<keyword evidence="1" id="KW-0479">Metal-binding</keyword>
<dbReference type="Pfam" id="PF04434">
    <property type="entry name" value="SWIM"/>
    <property type="match status" value="1"/>
</dbReference>
<feature type="compositionally biased region" description="Acidic residues" evidence="5">
    <location>
        <begin position="88"/>
        <end position="104"/>
    </location>
</feature>